<feature type="transmembrane region" description="Helical" evidence="1">
    <location>
        <begin position="68"/>
        <end position="90"/>
    </location>
</feature>
<accession>A0A448WG55</accession>
<keyword evidence="1" id="KW-0812">Transmembrane</keyword>
<gene>
    <name evidence="2" type="ORF">PXEA_LOCUS4270</name>
</gene>
<keyword evidence="3" id="KW-1185">Reference proteome</keyword>
<name>A0A448WG55_9PLAT</name>
<keyword evidence="1" id="KW-0472">Membrane</keyword>
<keyword evidence="1" id="KW-1133">Transmembrane helix</keyword>
<reference evidence="2" key="1">
    <citation type="submission" date="2018-11" db="EMBL/GenBank/DDBJ databases">
        <authorList>
            <consortium name="Pathogen Informatics"/>
        </authorList>
    </citation>
    <scope>NUCLEOTIDE SEQUENCE</scope>
</reference>
<dbReference type="EMBL" id="CAAALY010010057">
    <property type="protein sequence ID" value="VEL10830.1"/>
    <property type="molecule type" value="Genomic_DNA"/>
</dbReference>
<evidence type="ECO:0000313" key="2">
    <source>
        <dbReference type="EMBL" id="VEL10830.1"/>
    </source>
</evidence>
<comment type="caution">
    <text evidence="2">The sequence shown here is derived from an EMBL/GenBank/DDBJ whole genome shotgun (WGS) entry which is preliminary data.</text>
</comment>
<organism evidence="2 3">
    <name type="scientific">Protopolystoma xenopodis</name>
    <dbReference type="NCBI Taxonomy" id="117903"/>
    <lineage>
        <taxon>Eukaryota</taxon>
        <taxon>Metazoa</taxon>
        <taxon>Spiralia</taxon>
        <taxon>Lophotrochozoa</taxon>
        <taxon>Platyhelminthes</taxon>
        <taxon>Monogenea</taxon>
        <taxon>Polyopisthocotylea</taxon>
        <taxon>Polystomatidea</taxon>
        <taxon>Polystomatidae</taxon>
        <taxon>Protopolystoma</taxon>
    </lineage>
</organism>
<evidence type="ECO:0000256" key="1">
    <source>
        <dbReference type="SAM" id="Phobius"/>
    </source>
</evidence>
<sequence length="91" mass="10146">MIDKFCRPIRRRVLRQHVPGLQVFTNGLSFIPLENATNWLQLVFFALTKSPKTTPDKGARKALASQNLVVAVCLAALSVDVACLSLGMYWE</sequence>
<evidence type="ECO:0000313" key="3">
    <source>
        <dbReference type="Proteomes" id="UP000784294"/>
    </source>
</evidence>
<proteinExistence type="predicted"/>
<dbReference type="Proteomes" id="UP000784294">
    <property type="component" value="Unassembled WGS sequence"/>
</dbReference>
<dbReference type="AlphaFoldDB" id="A0A448WG55"/>
<protein>
    <submittedName>
        <fullName evidence="2">Uncharacterized protein</fullName>
    </submittedName>
</protein>